<dbReference type="AlphaFoldDB" id="A0AAD9M286"/>
<sequence length="193" mass="20799">MCEDRHSESTAEDGVASTRAHPPSASGRGSRATSPDPVASDPTASTGRHIARSPLVSHTESLIDMQIPRASPSPHTKSKRSLDELFVDTTPPSPDKLQRELDRQHEEARRASASLLQPDARRTQAQERKRRKKLVYRGKPTEHGAQPPHSDEKNGHNCDEEGATSSNDDGGGGGGHAHARERPLSSPATSSED</sequence>
<dbReference type="Proteomes" id="UP001232148">
    <property type="component" value="Unassembled WGS sequence"/>
</dbReference>
<organism evidence="2 3">
    <name type="scientific">Colletotrichum zoysiae</name>
    <dbReference type="NCBI Taxonomy" id="1216348"/>
    <lineage>
        <taxon>Eukaryota</taxon>
        <taxon>Fungi</taxon>
        <taxon>Dikarya</taxon>
        <taxon>Ascomycota</taxon>
        <taxon>Pezizomycotina</taxon>
        <taxon>Sordariomycetes</taxon>
        <taxon>Hypocreomycetidae</taxon>
        <taxon>Glomerellales</taxon>
        <taxon>Glomerellaceae</taxon>
        <taxon>Colletotrichum</taxon>
        <taxon>Colletotrichum graminicola species complex</taxon>
    </lineage>
</organism>
<keyword evidence="3" id="KW-1185">Reference proteome</keyword>
<proteinExistence type="predicted"/>
<accession>A0AAD9M286</accession>
<protein>
    <submittedName>
        <fullName evidence="2">Uncharacterized protein</fullName>
    </submittedName>
</protein>
<evidence type="ECO:0000313" key="3">
    <source>
        <dbReference type="Proteomes" id="UP001232148"/>
    </source>
</evidence>
<evidence type="ECO:0000313" key="2">
    <source>
        <dbReference type="EMBL" id="KAK2026610.1"/>
    </source>
</evidence>
<comment type="caution">
    <text evidence="2">The sequence shown here is derived from an EMBL/GenBank/DDBJ whole genome shotgun (WGS) entry which is preliminary data.</text>
</comment>
<feature type="compositionally biased region" description="Basic and acidic residues" evidence="1">
    <location>
        <begin position="149"/>
        <end position="159"/>
    </location>
</feature>
<reference evidence="2" key="1">
    <citation type="submission" date="2021-06" db="EMBL/GenBank/DDBJ databases">
        <title>Comparative genomics, transcriptomics and evolutionary studies reveal genomic signatures of adaptation to plant cell wall in hemibiotrophic fungi.</title>
        <authorList>
            <consortium name="DOE Joint Genome Institute"/>
            <person name="Baroncelli R."/>
            <person name="Diaz J.F."/>
            <person name="Benocci T."/>
            <person name="Peng M."/>
            <person name="Battaglia E."/>
            <person name="Haridas S."/>
            <person name="Andreopoulos W."/>
            <person name="Labutti K."/>
            <person name="Pangilinan J."/>
            <person name="Floch G.L."/>
            <person name="Makela M.R."/>
            <person name="Henrissat B."/>
            <person name="Grigoriev I.V."/>
            <person name="Crouch J.A."/>
            <person name="De Vries R.P."/>
            <person name="Sukno S.A."/>
            <person name="Thon M.R."/>
        </authorList>
    </citation>
    <scope>NUCLEOTIDE SEQUENCE</scope>
    <source>
        <strain evidence="2">MAFF235873</strain>
    </source>
</reference>
<gene>
    <name evidence="2" type="ORF">LX32DRAFT_654585</name>
</gene>
<dbReference type="EMBL" id="MU842911">
    <property type="protein sequence ID" value="KAK2026610.1"/>
    <property type="molecule type" value="Genomic_DNA"/>
</dbReference>
<feature type="compositionally biased region" description="Basic and acidic residues" evidence="1">
    <location>
        <begin position="96"/>
        <end position="110"/>
    </location>
</feature>
<name>A0AAD9M286_9PEZI</name>
<evidence type="ECO:0000256" key="1">
    <source>
        <dbReference type="SAM" id="MobiDB-lite"/>
    </source>
</evidence>
<feature type="region of interest" description="Disordered" evidence="1">
    <location>
        <begin position="1"/>
        <end position="193"/>
    </location>
</feature>